<gene>
    <name evidence="2" type="ORF">Slati_3326100</name>
</gene>
<sequence>MGEENNKALLLSADSPFARLPDHLLIEIFIRVPILEWGQLSCVNKYWANLFREDCLWHAALIRCFPSAGQGKRWPGPIPRGMSKRRFAALYMSKCIFPLDDELSEIISVALSREAYSAAAAAALPFRMHPVMSVKPLDLSVYCMWDVKGQGPRARIIDLVGCY</sequence>
<dbReference type="InterPro" id="IPR036047">
    <property type="entry name" value="F-box-like_dom_sf"/>
</dbReference>
<evidence type="ECO:0000313" key="2">
    <source>
        <dbReference type="EMBL" id="KAL0414942.1"/>
    </source>
</evidence>
<dbReference type="AlphaFoldDB" id="A0AAW2UDG0"/>
<evidence type="ECO:0000259" key="1">
    <source>
        <dbReference type="PROSITE" id="PS50181"/>
    </source>
</evidence>
<feature type="domain" description="F-box" evidence="1">
    <location>
        <begin position="14"/>
        <end position="60"/>
    </location>
</feature>
<proteinExistence type="predicted"/>
<dbReference type="PANTHER" id="PTHR48155">
    <property type="entry name" value="OS09G0497600 PROTEIN"/>
    <property type="match status" value="1"/>
</dbReference>
<dbReference type="PANTHER" id="PTHR48155:SF1">
    <property type="entry name" value="F-BOX DOMAIN-CONTAINING PROTEIN"/>
    <property type="match status" value="1"/>
</dbReference>
<protein>
    <recommendedName>
        <fullName evidence="1">F-box domain-containing protein</fullName>
    </recommendedName>
</protein>
<dbReference type="SUPFAM" id="SSF81383">
    <property type="entry name" value="F-box domain"/>
    <property type="match status" value="1"/>
</dbReference>
<reference evidence="2" key="1">
    <citation type="submission" date="2020-06" db="EMBL/GenBank/DDBJ databases">
        <authorList>
            <person name="Li T."/>
            <person name="Hu X."/>
            <person name="Zhang T."/>
            <person name="Song X."/>
            <person name="Zhang H."/>
            <person name="Dai N."/>
            <person name="Sheng W."/>
            <person name="Hou X."/>
            <person name="Wei L."/>
        </authorList>
    </citation>
    <scope>NUCLEOTIDE SEQUENCE</scope>
    <source>
        <strain evidence="2">KEN1</strain>
        <tissue evidence="2">Leaf</tissue>
    </source>
</reference>
<comment type="caution">
    <text evidence="2">The sequence shown here is derived from an EMBL/GenBank/DDBJ whole genome shotgun (WGS) entry which is preliminary data.</text>
</comment>
<name>A0AAW2UDG0_9LAMI</name>
<dbReference type="Gene3D" id="1.20.1280.50">
    <property type="match status" value="1"/>
</dbReference>
<dbReference type="Pfam" id="PF00646">
    <property type="entry name" value="F-box"/>
    <property type="match status" value="1"/>
</dbReference>
<dbReference type="PROSITE" id="PS50181">
    <property type="entry name" value="FBOX"/>
    <property type="match status" value="1"/>
</dbReference>
<dbReference type="InterPro" id="IPR001810">
    <property type="entry name" value="F-box_dom"/>
</dbReference>
<dbReference type="EMBL" id="JACGWN010000012">
    <property type="protein sequence ID" value="KAL0414942.1"/>
    <property type="molecule type" value="Genomic_DNA"/>
</dbReference>
<accession>A0AAW2UDG0</accession>
<organism evidence="2">
    <name type="scientific">Sesamum latifolium</name>
    <dbReference type="NCBI Taxonomy" id="2727402"/>
    <lineage>
        <taxon>Eukaryota</taxon>
        <taxon>Viridiplantae</taxon>
        <taxon>Streptophyta</taxon>
        <taxon>Embryophyta</taxon>
        <taxon>Tracheophyta</taxon>
        <taxon>Spermatophyta</taxon>
        <taxon>Magnoliopsida</taxon>
        <taxon>eudicotyledons</taxon>
        <taxon>Gunneridae</taxon>
        <taxon>Pentapetalae</taxon>
        <taxon>asterids</taxon>
        <taxon>lamiids</taxon>
        <taxon>Lamiales</taxon>
        <taxon>Pedaliaceae</taxon>
        <taxon>Sesamum</taxon>
    </lineage>
</organism>
<reference evidence="2" key="2">
    <citation type="journal article" date="2024" name="Plant">
        <title>Genomic evolution and insights into agronomic trait innovations of Sesamum species.</title>
        <authorList>
            <person name="Miao H."/>
            <person name="Wang L."/>
            <person name="Qu L."/>
            <person name="Liu H."/>
            <person name="Sun Y."/>
            <person name="Le M."/>
            <person name="Wang Q."/>
            <person name="Wei S."/>
            <person name="Zheng Y."/>
            <person name="Lin W."/>
            <person name="Duan Y."/>
            <person name="Cao H."/>
            <person name="Xiong S."/>
            <person name="Wang X."/>
            <person name="Wei L."/>
            <person name="Li C."/>
            <person name="Ma Q."/>
            <person name="Ju M."/>
            <person name="Zhao R."/>
            <person name="Li G."/>
            <person name="Mu C."/>
            <person name="Tian Q."/>
            <person name="Mei H."/>
            <person name="Zhang T."/>
            <person name="Gao T."/>
            <person name="Zhang H."/>
        </authorList>
    </citation>
    <scope>NUCLEOTIDE SEQUENCE</scope>
    <source>
        <strain evidence="2">KEN1</strain>
    </source>
</reference>